<dbReference type="Gene3D" id="2.120.10.30">
    <property type="entry name" value="TolB, C-terminal domain"/>
    <property type="match status" value="1"/>
</dbReference>
<organism evidence="3 4">
    <name type="scientific">Dietzia maris</name>
    <dbReference type="NCBI Taxonomy" id="37915"/>
    <lineage>
        <taxon>Bacteria</taxon>
        <taxon>Bacillati</taxon>
        <taxon>Actinomycetota</taxon>
        <taxon>Actinomycetes</taxon>
        <taxon>Mycobacteriales</taxon>
        <taxon>Dietziaceae</taxon>
        <taxon>Dietzia</taxon>
    </lineage>
</organism>
<evidence type="ECO:0000313" key="4">
    <source>
        <dbReference type="Proteomes" id="UP001185873"/>
    </source>
</evidence>
<evidence type="ECO:0000313" key="3">
    <source>
        <dbReference type="EMBL" id="MDV6300452.1"/>
    </source>
</evidence>
<dbReference type="PANTHER" id="PTHR19328:SF13">
    <property type="entry name" value="HIPL1 PROTEIN"/>
    <property type="match status" value="1"/>
</dbReference>
<feature type="domain" description="Glucose/Sorbosone dehydrogenase" evidence="2">
    <location>
        <begin position="91"/>
        <end position="408"/>
    </location>
</feature>
<sequence length="420" mass="43881">MPYSSTPRAPRAAARSRARTAVGLAAAATAVTLALPAVASAQLGSLGAGSVDTGSVPPGLLFPPTPGIGAGPDVEIVEGPAVETAVVMNGLNIPWDVVRAPDGTLLTGERGGRMLVQRPGEEQRTVSIDLPGLFRQSESGLMGMAVDEGFEQNREIHVCWSRSAGGERDNRITTFTVDENWTTMTKARDILIGIPLGAEGIHSGCRLLAAPDGSIYVGTGDTYNATGPQSTDSLAGKTLHINPDGTPATGDSVINTIGHRNVQGLAIQPGTGNLYSAEHGPDVDDEVNLLQSGGNYGWNPNVAGQYNQNVPMTDTEEFPDAIEAVWSSGAPTLAPADIEFLGPEWGEWEGALAMANLKTQKLVLLRLGEDGRSVVDGSVLLEGEFGRLRSLTPEPDGSLLVTTSDADNRDQVFRVSPADA</sequence>
<comment type="caution">
    <text evidence="3">The sequence shown here is derived from an EMBL/GenBank/DDBJ whole genome shotgun (WGS) entry which is preliminary data.</text>
</comment>
<protein>
    <submittedName>
        <fullName evidence="3">PQQ-dependent sugar dehydrogenase</fullName>
    </submittedName>
</protein>
<dbReference type="EMBL" id="JAWLKJ010000004">
    <property type="protein sequence ID" value="MDV6300452.1"/>
    <property type="molecule type" value="Genomic_DNA"/>
</dbReference>
<dbReference type="Pfam" id="PF07995">
    <property type="entry name" value="GSDH"/>
    <property type="match status" value="1"/>
</dbReference>
<dbReference type="InterPro" id="IPR012938">
    <property type="entry name" value="Glc/Sorbosone_DH"/>
</dbReference>
<name>A0AAE4QZV4_9ACTN</name>
<gene>
    <name evidence="3" type="ORF">R3P82_15190</name>
</gene>
<dbReference type="SUPFAM" id="SSF50952">
    <property type="entry name" value="Soluble quinoprotein glucose dehydrogenase"/>
    <property type="match status" value="1"/>
</dbReference>
<feature type="chain" id="PRO_5041987619" evidence="1">
    <location>
        <begin position="40"/>
        <end position="420"/>
    </location>
</feature>
<dbReference type="PANTHER" id="PTHR19328">
    <property type="entry name" value="HEDGEHOG-INTERACTING PROTEIN"/>
    <property type="match status" value="1"/>
</dbReference>
<reference evidence="3" key="1">
    <citation type="submission" date="2023-10" db="EMBL/GenBank/DDBJ databases">
        <title>Development of a sustainable strategy for remediation of hydrocarbon-contaminated territories based on the waste exchange concept.</title>
        <authorList>
            <person name="Krivoruchko A."/>
        </authorList>
    </citation>
    <scope>NUCLEOTIDE SEQUENCE</scope>
    <source>
        <strain evidence="3">IEGM 1175</strain>
    </source>
</reference>
<keyword evidence="1" id="KW-0732">Signal</keyword>
<proteinExistence type="predicted"/>
<evidence type="ECO:0000259" key="2">
    <source>
        <dbReference type="Pfam" id="PF07995"/>
    </source>
</evidence>
<dbReference type="InterPro" id="IPR011042">
    <property type="entry name" value="6-blade_b-propeller_TolB-like"/>
</dbReference>
<dbReference type="InterPro" id="IPR011041">
    <property type="entry name" value="Quinoprot_gluc/sorb_DH_b-prop"/>
</dbReference>
<dbReference type="Proteomes" id="UP001185873">
    <property type="component" value="Unassembled WGS sequence"/>
</dbReference>
<evidence type="ECO:0000256" key="1">
    <source>
        <dbReference type="SAM" id="SignalP"/>
    </source>
</evidence>
<feature type="signal peptide" evidence="1">
    <location>
        <begin position="1"/>
        <end position="39"/>
    </location>
</feature>
<accession>A0AAE4QZV4</accession>
<dbReference type="AlphaFoldDB" id="A0AAE4QZV4"/>
<dbReference type="RefSeq" id="WP_317470901.1">
    <property type="nucleotide sequence ID" value="NZ_JAWLKJ010000004.1"/>
</dbReference>